<dbReference type="RefSeq" id="WP_121979458.1">
    <property type="nucleotide sequence ID" value="NZ_JBHTLH010000001.1"/>
</dbReference>
<keyword evidence="4 8" id="KW-0276">Fatty acid metabolism</keyword>
<keyword evidence="8" id="KW-0963">Cytoplasm</keyword>
<keyword evidence="3 8" id="KW-0479">Metal-binding</keyword>
<dbReference type="NCBIfam" id="TIGR00556">
    <property type="entry name" value="pantethn_trn"/>
    <property type="match status" value="1"/>
</dbReference>
<dbReference type="EMBL" id="JBHTLH010000001">
    <property type="protein sequence ID" value="MFD1123801.1"/>
    <property type="molecule type" value="Genomic_DNA"/>
</dbReference>
<organism evidence="10 11">
    <name type="scientific">Lentilactobacillus raoultii</name>
    <dbReference type="NCBI Taxonomy" id="1987503"/>
    <lineage>
        <taxon>Bacteria</taxon>
        <taxon>Bacillati</taxon>
        <taxon>Bacillota</taxon>
        <taxon>Bacilli</taxon>
        <taxon>Lactobacillales</taxon>
        <taxon>Lactobacillaceae</taxon>
        <taxon>Lentilactobacillus</taxon>
    </lineage>
</organism>
<dbReference type="InterPro" id="IPR008278">
    <property type="entry name" value="4-PPantetheinyl_Trfase_dom"/>
</dbReference>
<evidence type="ECO:0000256" key="3">
    <source>
        <dbReference type="ARBA" id="ARBA00022723"/>
    </source>
</evidence>
<keyword evidence="5 8" id="KW-0460">Magnesium</keyword>
<dbReference type="Pfam" id="PF01648">
    <property type="entry name" value="ACPS"/>
    <property type="match status" value="1"/>
</dbReference>
<evidence type="ECO:0000256" key="5">
    <source>
        <dbReference type="ARBA" id="ARBA00022842"/>
    </source>
</evidence>
<dbReference type="InterPro" id="IPR002582">
    <property type="entry name" value="ACPS"/>
</dbReference>
<proteinExistence type="inferred from homology"/>
<feature type="binding site" evidence="8">
    <location>
        <position position="8"/>
    </location>
    <ligand>
        <name>Mg(2+)</name>
        <dbReference type="ChEBI" id="CHEBI:18420"/>
    </ligand>
</feature>
<comment type="similarity">
    <text evidence="8">Belongs to the P-Pant transferase superfamily. AcpS family.</text>
</comment>
<keyword evidence="11" id="KW-1185">Reference proteome</keyword>
<protein>
    <recommendedName>
        <fullName evidence="8">Holo-[acyl-carrier-protein] synthase</fullName>
        <shortName evidence="8">Holo-ACP synthase</shortName>
        <ecNumber evidence="8">2.7.8.7</ecNumber>
    </recommendedName>
    <alternativeName>
        <fullName evidence="8">4'-phosphopantetheinyl transferase AcpS</fullName>
    </alternativeName>
</protein>
<dbReference type="HAMAP" id="MF_00101">
    <property type="entry name" value="AcpS"/>
    <property type="match status" value="1"/>
</dbReference>
<dbReference type="Gene3D" id="3.90.470.20">
    <property type="entry name" value="4'-phosphopantetheinyl transferase domain"/>
    <property type="match status" value="1"/>
</dbReference>
<comment type="caution">
    <text evidence="10">The sequence shown here is derived from an EMBL/GenBank/DDBJ whole genome shotgun (WGS) entry which is preliminary data.</text>
</comment>
<evidence type="ECO:0000313" key="10">
    <source>
        <dbReference type="EMBL" id="MFD1123801.1"/>
    </source>
</evidence>
<dbReference type="InterPro" id="IPR037143">
    <property type="entry name" value="4-PPantetheinyl_Trfase_dom_sf"/>
</dbReference>
<dbReference type="Proteomes" id="UP001597156">
    <property type="component" value="Unassembled WGS sequence"/>
</dbReference>
<sequence>MITGLGVDITDIDRIKAAVAHNGHFIKRILTEAEIKQMVNFSEKRRIEYIAGRFSAKESYSKAFGSGLGSAVRFHDLTIVDDEKGKPIILTHPFDGRAFVSISHTNEIVMTEVILERIEDK</sequence>
<comment type="catalytic activity">
    <reaction evidence="8">
        <text>apo-[ACP] + CoA = holo-[ACP] + adenosine 3',5'-bisphosphate + H(+)</text>
        <dbReference type="Rhea" id="RHEA:12068"/>
        <dbReference type="Rhea" id="RHEA-COMP:9685"/>
        <dbReference type="Rhea" id="RHEA-COMP:9690"/>
        <dbReference type="ChEBI" id="CHEBI:15378"/>
        <dbReference type="ChEBI" id="CHEBI:29999"/>
        <dbReference type="ChEBI" id="CHEBI:57287"/>
        <dbReference type="ChEBI" id="CHEBI:58343"/>
        <dbReference type="ChEBI" id="CHEBI:64479"/>
        <dbReference type="EC" id="2.7.8.7"/>
    </reaction>
</comment>
<evidence type="ECO:0000259" key="9">
    <source>
        <dbReference type="Pfam" id="PF01648"/>
    </source>
</evidence>
<evidence type="ECO:0000256" key="8">
    <source>
        <dbReference type="HAMAP-Rule" id="MF_00101"/>
    </source>
</evidence>
<comment type="function">
    <text evidence="8">Transfers the 4'-phosphopantetheine moiety from coenzyme A to a Ser of acyl-carrier-protein.</text>
</comment>
<dbReference type="EC" id="2.7.8.7" evidence="8"/>
<evidence type="ECO:0000256" key="2">
    <source>
        <dbReference type="ARBA" id="ARBA00022679"/>
    </source>
</evidence>
<evidence type="ECO:0000256" key="4">
    <source>
        <dbReference type="ARBA" id="ARBA00022832"/>
    </source>
</evidence>
<dbReference type="InterPro" id="IPR004568">
    <property type="entry name" value="Ppantetheine-prot_Trfase_dom"/>
</dbReference>
<keyword evidence="2 8" id="KW-0808">Transferase</keyword>
<evidence type="ECO:0000313" key="11">
    <source>
        <dbReference type="Proteomes" id="UP001597156"/>
    </source>
</evidence>
<dbReference type="SUPFAM" id="SSF56214">
    <property type="entry name" value="4'-phosphopantetheinyl transferase"/>
    <property type="match status" value="1"/>
</dbReference>
<gene>
    <name evidence="8 10" type="primary">acpS</name>
    <name evidence="10" type="ORF">ACFQ22_00280</name>
</gene>
<keyword evidence="7 8" id="KW-0275">Fatty acid biosynthesis</keyword>
<evidence type="ECO:0000256" key="7">
    <source>
        <dbReference type="ARBA" id="ARBA00023160"/>
    </source>
</evidence>
<comment type="subcellular location">
    <subcellularLocation>
        <location evidence="8">Cytoplasm</location>
    </subcellularLocation>
</comment>
<evidence type="ECO:0000256" key="6">
    <source>
        <dbReference type="ARBA" id="ARBA00023098"/>
    </source>
</evidence>
<feature type="binding site" evidence="8">
    <location>
        <position position="58"/>
    </location>
    <ligand>
        <name>Mg(2+)</name>
        <dbReference type="ChEBI" id="CHEBI:18420"/>
    </ligand>
</feature>
<evidence type="ECO:0000256" key="1">
    <source>
        <dbReference type="ARBA" id="ARBA00022516"/>
    </source>
</evidence>
<feature type="domain" description="4'-phosphopantetheinyl transferase" evidence="9">
    <location>
        <begin position="4"/>
        <end position="103"/>
    </location>
</feature>
<keyword evidence="1 8" id="KW-0444">Lipid biosynthesis</keyword>
<accession>A0ABW3PKB7</accession>
<comment type="cofactor">
    <cofactor evidence="8">
        <name>Mg(2+)</name>
        <dbReference type="ChEBI" id="CHEBI:18420"/>
    </cofactor>
</comment>
<reference evidence="11" key="1">
    <citation type="journal article" date="2019" name="Int. J. Syst. Evol. Microbiol.">
        <title>The Global Catalogue of Microorganisms (GCM) 10K type strain sequencing project: providing services to taxonomists for standard genome sequencing and annotation.</title>
        <authorList>
            <consortium name="The Broad Institute Genomics Platform"/>
            <consortium name="The Broad Institute Genome Sequencing Center for Infectious Disease"/>
            <person name="Wu L."/>
            <person name="Ma J."/>
        </authorList>
    </citation>
    <scope>NUCLEOTIDE SEQUENCE [LARGE SCALE GENOMIC DNA]</scope>
    <source>
        <strain evidence="11">CCUG 71848</strain>
    </source>
</reference>
<dbReference type="GO" id="GO:0008897">
    <property type="term" value="F:holo-[acyl-carrier-protein] synthase activity"/>
    <property type="evidence" value="ECO:0007669"/>
    <property type="project" value="UniProtKB-EC"/>
</dbReference>
<name>A0ABW3PKB7_9LACO</name>
<keyword evidence="6 8" id="KW-0443">Lipid metabolism</keyword>
<dbReference type="NCBIfam" id="TIGR00516">
    <property type="entry name" value="acpS"/>
    <property type="match status" value="1"/>
</dbReference>